<dbReference type="EMBL" id="SMDR01000003">
    <property type="protein sequence ID" value="TNJ33150.1"/>
    <property type="molecule type" value="Genomic_DNA"/>
</dbReference>
<dbReference type="PANTHER" id="PTHR43289:SF34">
    <property type="entry name" value="SERINE_THREONINE-PROTEIN KINASE YBDM-RELATED"/>
    <property type="match status" value="1"/>
</dbReference>
<gene>
    <name evidence="9" type="ORF">E1B00_12670</name>
</gene>
<protein>
    <submittedName>
        <fullName evidence="9">Serine/threonine protein kinase</fullName>
    </submittedName>
</protein>
<evidence type="ECO:0000256" key="4">
    <source>
        <dbReference type="ARBA" id="ARBA00022840"/>
    </source>
</evidence>
<feature type="repeat" description="TPR" evidence="5">
    <location>
        <begin position="634"/>
        <end position="667"/>
    </location>
</feature>
<dbReference type="Gene3D" id="3.30.200.20">
    <property type="entry name" value="Phosphorylase Kinase, domain 1"/>
    <property type="match status" value="1"/>
</dbReference>
<dbReference type="InterPro" id="IPR017441">
    <property type="entry name" value="Protein_kinase_ATP_BS"/>
</dbReference>
<evidence type="ECO:0000256" key="5">
    <source>
        <dbReference type="PROSITE-ProRule" id="PRU00339"/>
    </source>
</evidence>
<dbReference type="PANTHER" id="PTHR43289">
    <property type="entry name" value="MITOGEN-ACTIVATED PROTEIN KINASE KINASE KINASE 20-RELATED"/>
    <property type="match status" value="1"/>
</dbReference>
<name>A0A5C4RPS3_9GAMM</name>
<keyword evidence="4 6" id="KW-0067">ATP-binding</keyword>
<dbReference type="RefSeq" id="WP_139449340.1">
    <property type="nucleotide sequence ID" value="NZ_SMDR01000003.1"/>
</dbReference>
<evidence type="ECO:0000313" key="9">
    <source>
        <dbReference type="EMBL" id="TNJ33150.1"/>
    </source>
</evidence>
<dbReference type="SMART" id="SM00028">
    <property type="entry name" value="TPR"/>
    <property type="match status" value="5"/>
</dbReference>
<sequence length="936" mass="101795">MDTERWSTISALLDELLELDPPVRKRRLAEVAAGDPALGAELERLMALEDDRPDFLSQSVVDAAVFAPQAGQQIGPYKLEHPLGEGGMGQVWLALRADGLYHRRVALKLLRPGLGDAGLRTRFTRERQILARLGHAHIARLLDAGVSSDGQPYLALDYVQGEPITQHAQKLGLPTADRLRLFLQVCAAVSHAHANLVVHRDLKPSNILVTSAGEVCLLDFGIAKLLDEADSGHTEITGTGTRAFTLYYAAPEQLRHGAITTMTDVYSLGVVLYELLVGRKPYDPARTSDAAWEEAILEADPVRPSQAALRQARETGLMAPRRLARELGGDLDNILLKALAKAPDDRYVSVEALAQDLRRHLDGEPVLARPQSLGYRTAKFVRRNSLALLMSVVVGGLLVSALVFVSWQARRAIAEAQRAQAMQDFVVALFENTEQAGDGSLDVRILLDAGVRRADTELLGEPQTRAELLGLVARLRQGLGDDRQALELLDRQSQVLATLAGEAPARLGIEAAALRGRSLRALGQPEVCVRTLMPWLPLSQLQAPRDPRAVSEFLSQLGRCHRSLGGLEVARDLFGQALALRTGLDEAKPLQAESQADLAGLLADEGRNEEAITATRAALALLRESGGDRNALGVEIWRELGGLYRSIGDTMESEASYRQALEIALTRFGPNHPASTGVQRPLGRVLVETGKLEEAERLLRQAHERLLTRFGPEHPEVAASWQQLGRLAWEQGRAAQAQDAFQRSLQLRRRSNELATHASVLCDLAETRLALGQPDSAEFLARECQQLGIDPAPTLAGRAELLLADVALARDNAEAAKALHAAAEQRLLAAGFDPAAPALMPLQFARARLALRSGDYAGAQAGIDSLRAQRRGRGVDQEQWTWRLDALQADLECRTGRSAEGRVRRDATLAAAIARQPERQRLLDELARLGAGCGRG</sequence>
<dbReference type="SUPFAM" id="SSF48452">
    <property type="entry name" value="TPR-like"/>
    <property type="match status" value="2"/>
</dbReference>
<keyword evidence="7" id="KW-0812">Transmembrane</keyword>
<feature type="binding site" evidence="6">
    <location>
        <position position="108"/>
    </location>
    <ligand>
        <name>ATP</name>
        <dbReference type="ChEBI" id="CHEBI:30616"/>
    </ligand>
</feature>
<keyword evidence="1" id="KW-0808">Transferase</keyword>
<evidence type="ECO:0000256" key="3">
    <source>
        <dbReference type="ARBA" id="ARBA00022777"/>
    </source>
</evidence>
<keyword evidence="9" id="KW-0723">Serine/threonine-protein kinase</keyword>
<evidence type="ECO:0000256" key="2">
    <source>
        <dbReference type="ARBA" id="ARBA00022741"/>
    </source>
</evidence>
<dbReference type="InterPro" id="IPR019734">
    <property type="entry name" value="TPR_rpt"/>
</dbReference>
<dbReference type="OrthoDB" id="9801841at2"/>
<keyword evidence="7" id="KW-0472">Membrane</keyword>
<comment type="caution">
    <text evidence="9">The sequence shown here is derived from an EMBL/GenBank/DDBJ whole genome shotgun (WGS) entry which is preliminary data.</text>
</comment>
<reference evidence="9 10" key="1">
    <citation type="submission" date="2019-03" db="EMBL/GenBank/DDBJ databases">
        <title>Arenimonas daejeonensis sp. nov., isolated from compost.</title>
        <authorList>
            <person name="Jeon C.O."/>
        </authorList>
    </citation>
    <scope>NUCLEOTIDE SEQUENCE [LARGE SCALE GENOMIC DNA]</scope>
    <source>
        <strain evidence="9 10">R29</strain>
    </source>
</reference>
<dbReference type="InterPro" id="IPR011009">
    <property type="entry name" value="Kinase-like_dom_sf"/>
</dbReference>
<proteinExistence type="predicted"/>
<dbReference type="SUPFAM" id="SSF56112">
    <property type="entry name" value="Protein kinase-like (PK-like)"/>
    <property type="match status" value="1"/>
</dbReference>
<dbReference type="Pfam" id="PF00069">
    <property type="entry name" value="Pkinase"/>
    <property type="match status" value="1"/>
</dbReference>
<dbReference type="PROSITE" id="PS00108">
    <property type="entry name" value="PROTEIN_KINASE_ST"/>
    <property type="match status" value="1"/>
</dbReference>
<dbReference type="GO" id="GO:0005524">
    <property type="term" value="F:ATP binding"/>
    <property type="evidence" value="ECO:0007669"/>
    <property type="project" value="UniProtKB-UniRule"/>
</dbReference>
<keyword evidence="7" id="KW-1133">Transmembrane helix</keyword>
<dbReference type="Pfam" id="PF13424">
    <property type="entry name" value="TPR_12"/>
    <property type="match status" value="2"/>
</dbReference>
<dbReference type="Gene3D" id="1.25.40.10">
    <property type="entry name" value="Tetratricopeptide repeat domain"/>
    <property type="match status" value="2"/>
</dbReference>
<dbReference type="SMART" id="SM00220">
    <property type="entry name" value="S_TKc"/>
    <property type="match status" value="1"/>
</dbReference>
<accession>A0A5C4RPS3</accession>
<evidence type="ECO:0000256" key="1">
    <source>
        <dbReference type="ARBA" id="ARBA00022679"/>
    </source>
</evidence>
<feature type="domain" description="Protein kinase" evidence="8">
    <location>
        <begin position="77"/>
        <end position="367"/>
    </location>
</feature>
<evidence type="ECO:0000256" key="7">
    <source>
        <dbReference type="SAM" id="Phobius"/>
    </source>
</evidence>
<dbReference type="PROSITE" id="PS00107">
    <property type="entry name" value="PROTEIN_KINASE_ATP"/>
    <property type="match status" value="1"/>
</dbReference>
<feature type="repeat" description="TPR" evidence="5">
    <location>
        <begin position="718"/>
        <end position="751"/>
    </location>
</feature>
<dbReference type="Proteomes" id="UP000305760">
    <property type="component" value="Unassembled WGS sequence"/>
</dbReference>
<dbReference type="InterPro" id="IPR008271">
    <property type="entry name" value="Ser/Thr_kinase_AS"/>
</dbReference>
<evidence type="ECO:0000259" key="8">
    <source>
        <dbReference type="PROSITE" id="PS50011"/>
    </source>
</evidence>
<keyword evidence="2 6" id="KW-0547">Nucleotide-binding</keyword>
<dbReference type="InterPro" id="IPR011990">
    <property type="entry name" value="TPR-like_helical_dom_sf"/>
</dbReference>
<evidence type="ECO:0000313" key="10">
    <source>
        <dbReference type="Proteomes" id="UP000305760"/>
    </source>
</evidence>
<feature type="transmembrane region" description="Helical" evidence="7">
    <location>
        <begin position="386"/>
        <end position="407"/>
    </location>
</feature>
<keyword evidence="10" id="KW-1185">Reference proteome</keyword>
<evidence type="ECO:0000256" key="6">
    <source>
        <dbReference type="PROSITE-ProRule" id="PRU10141"/>
    </source>
</evidence>
<keyword evidence="3 9" id="KW-0418">Kinase</keyword>
<dbReference type="GO" id="GO:0004674">
    <property type="term" value="F:protein serine/threonine kinase activity"/>
    <property type="evidence" value="ECO:0007669"/>
    <property type="project" value="UniProtKB-KW"/>
</dbReference>
<dbReference type="InterPro" id="IPR000719">
    <property type="entry name" value="Prot_kinase_dom"/>
</dbReference>
<keyword evidence="5" id="KW-0802">TPR repeat</keyword>
<dbReference type="AlphaFoldDB" id="A0A5C4RPS3"/>
<dbReference type="Gene3D" id="1.10.510.10">
    <property type="entry name" value="Transferase(Phosphotransferase) domain 1"/>
    <property type="match status" value="1"/>
</dbReference>
<dbReference type="PROSITE" id="PS50011">
    <property type="entry name" value="PROTEIN_KINASE_DOM"/>
    <property type="match status" value="1"/>
</dbReference>
<dbReference type="CDD" id="cd14014">
    <property type="entry name" value="STKc_PknB_like"/>
    <property type="match status" value="1"/>
</dbReference>
<organism evidence="9 10">
    <name type="scientific">Arenimonas terrae</name>
    <dbReference type="NCBI Taxonomy" id="2546226"/>
    <lineage>
        <taxon>Bacteria</taxon>
        <taxon>Pseudomonadati</taxon>
        <taxon>Pseudomonadota</taxon>
        <taxon>Gammaproteobacteria</taxon>
        <taxon>Lysobacterales</taxon>
        <taxon>Lysobacteraceae</taxon>
        <taxon>Arenimonas</taxon>
    </lineage>
</organism>
<dbReference type="PROSITE" id="PS50005">
    <property type="entry name" value="TPR"/>
    <property type="match status" value="2"/>
</dbReference>